<name>W4KE21_HETIT</name>
<accession>W4KE21</accession>
<dbReference type="InParanoid" id="W4KE21"/>
<dbReference type="AlphaFoldDB" id="W4KE21"/>
<sequence>MAVSSAVFPSLDAHKSDVSVISRHATAMEVCELVYGNAGLTPWDTIERFYESSAVSMAHPLASVDLARRVRLHYENPFITATSRGTIGDIHSLSRQLSKVDVPRPLALVRSLLGARSQGRDGAEALFQVVRMWTEIGEVCESESFDGHRRCIVEHTLNILILPGLHSDSPPTHTRLSSLTSEAPPSSPSQPLHMSISSGVHGPLAPSQPTQGMGLAVPSPLHLQLHVLTRLSFNEQGLITHHRDFWDVRDVVGLFPGGMLSQWIGTRVAAKGLSIAARLGGWLFGGAASRKEGRTPGEEASR</sequence>
<keyword evidence="3" id="KW-1185">Reference proteome</keyword>
<dbReference type="OrthoDB" id="9995831at2759"/>
<dbReference type="EMBL" id="KI925456">
    <property type="protein sequence ID" value="ETW84107.1"/>
    <property type="molecule type" value="Genomic_DNA"/>
</dbReference>
<organism evidence="2 3">
    <name type="scientific">Heterobasidion irregulare (strain TC 32-1)</name>
    <dbReference type="NCBI Taxonomy" id="747525"/>
    <lineage>
        <taxon>Eukaryota</taxon>
        <taxon>Fungi</taxon>
        <taxon>Dikarya</taxon>
        <taxon>Basidiomycota</taxon>
        <taxon>Agaricomycotina</taxon>
        <taxon>Agaricomycetes</taxon>
        <taxon>Russulales</taxon>
        <taxon>Bondarzewiaceae</taxon>
        <taxon>Heterobasidion</taxon>
        <taxon>Heterobasidion annosum species complex</taxon>
    </lineage>
</organism>
<gene>
    <name evidence="2" type="ORF">HETIRDRAFT_472556</name>
</gene>
<evidence type="ECO:0000256" key="1">
    <source>
        <dbReference type="SAM" id="MobiDB-lite"/>
    </source>
</evidence>
<dbReference type="eggNOG" id="ENOG502SPRB">
    <property type="taxonomic scope" value="Eukaryota"/>
</dbReference>
<reference evidence="2 3" key="1">
    <citation type="journal article" date="2012" name="New Phytol.">
        <title>Insight into trade-off between wood decay and parasitism from the genome of a fungal forest pathogen.</title>
        <authorList>
            <person name="Olson A."/>
            <person name="Aerts A."/>
            <person name="Asiegbu F."/>
            <person name="Belbahri L."/>
            <person name="Bouzid O."/>
            <person name="Broberg A."/>
            <person name="Canback B."/>
            <person name="Coutinho P.M."/>
            <person name="Cullen D."/>
            <person name="Dalman K."/>
            <person name="Deflorio G."/>
            <person name="van Diepen L.T."/>
            <person name="Dunand C."/>
            <person name="Duplessis S."/>
            <person name="Durling M."/>
            <person name="Gonthier P."/>
            <person name="Grimwood J."/>
            <person name="Fossdal C.G."/>
            <person name="Hansson D."/>
            <person name="Henrissat B."/>
            <person name="Hietala A."/>
            <person name="Himmelstrand K."/>
            <person name="Hoffmeister D."/>
            <person name="Hogberg N."/>
            <person name="James T.Y."/>
            <person name="Karlsson M."/>
            <person name="Kohler A."/>
            <person name="Kues U."/>
            <person name="Lee Y.H."/>
            <person name="Lin Y.C."/>
            <person name="Lind M."/>
            <person name="Lindquist E."/>
            <person name="Lombard V."/>
            <person name="Lucas S."/>
            <person name="Lunden K."/>
            <person name="Morin E."/>
            <person name="Murat C."/>
            <person name="Park J."/>
            <person name="Raffaello T."/>
            <person name="Rouze P."/>
            <person name="Salamov A."/>
            <person name="Schmutz J."/>
            <person name="Solheim H."/>
            <person name="Stahlberg J."/>
            <person name="Velez H."/>
            <person name="de Vries R.P."/>
            <person name="Wiebenga A."/>
            <person name="Woodward S."/>
            <person name="Yakovlev I."/>
            <person name="Garbelotto M."/>
            <person name="Martin F."/>
            <person name="Grigoriev I.V."/>
            <person name="Stenlid J."/>
        </authorList>
    </citation>
    <scope>NUCLEOTIDE SEQUENCE [LARGE SCALE GENOMIC DNA]</scope>
    <source>
        <strain evidence="2 3">TC 32-1</strain>
    </source>
</reference>
<feature type="region of interest" description="Disordered" evidence="1">
    <location>
        <begin position="171"/>
        <end position="213"/>
    </location>
</feature>
<feature type="compositionally biased region" description="Polar residues" evidence="1">
    <location>
        <begin position="171"/>
        <end position="198"/>
    </location>
</feature>
<protein>
    <submittedName>
        <fullName evidence="2">Uncharacterized protein</fullName>
    </submittedName>
</protein>
<dbReference type="GeneID" id="20677462"/>
<dbReference type="KEGG" id="hir:HETIRDRAFT_472556"/>
<dbReference type="STRING" id="747525.W4KE21"/>
<evidence type="ECO:0000313" key="2">
    <source>
        <dbReference type="EMBL" id="ETW84107.1"/>
    </source>
</evidence>
<proteinExistence type="predicted"/>
<dbReference type="RefSeq" id="XP_009543816.1">
    <property type="nucleotide sequence ID" value="XM_009545521.1"/>
</dbReference>
<dbReference type="HOGENOM" id="CLU_067630_0_0_1"/>
<dbReference type="Proteomes" id="UP000030671">
    <property type="component" value="Unassembled WGS sequence"/>
</dbReference>
<evidence type="ECO:0000313" key="3">
    <source>
        <dbReference type="Proteomes" id="UP000030671"/>
    </source>
</evidence>